<evidence type="ECO:0000256" key="1">
    <source>
        <dbReference type="ARBA" id="ARBA00005384"/>
    </source>
</evidence>
<keyword evidence="5" id="KW-0804">Transcription</keyword>
<evidence type="ECO:0000256" key="2">
    <source>
        <dbReference type="ARBA" id="ARBA00022898"/>
    </source>
</evidence>
<dbReference type="CDD" id="cd07377">
    <property type="entry name" value="WHTH_GntR"/>
    <property type="match status" value="1"/>
</dbReference>
<evidence type="ECO:0000256" key="3">
    <source>
        <dbReference type="ARBA" id="ARBA00023015"/>
    </source>
</evidence>
<dbReference type="SMART" id="SM00345">
    <property type="entry name" value="HTH_GNTR"/>
    <property type="match status" value="1"/>
</dbReference>
<proteinExistence type="inferred from homology"/>
<dbReference type="CDD" id="cd00609">
    <property type="entry name" value="AAT_like"/>
    <property type="match status" value="1"/>
</dbReference>
<dbReference type="InterPro" id="IPR015424">
    <property type="entry name" value="PyrdxlP-dep_Trfase"/>
</dbReference>
<dbReference type="PROSITE" id="PS50949">
    <property type="entry name" value="HTH_GNTR"/>
    <property type="match status" value="1"/>
</dbReference>
<evidence type="ECO:0000256" key="4">
    <source>
        <dbReference type="ARBA" id="ARBA00023125"/>
    </source>
</evidence>
<dbReference type="Gene3D" id="3.40.640.10">
    <property type="entry name" value="Type I PLP-dependent aspartate aminotransferase-like (Major domain)"/>
    <property type="match status" value="1"/>
</dbReference>
<evidence type="ECO:0000259" key="6">
    <source>
        <dbReference type="PROSITE" id="PS50949"/>
    </source>
</evidence>
<dbReference type="InterPro" id="IPR036390">
    <property type="entry name" value="WH_DNA-bd_sf"/>
</dbReference>
<keyword evidence="3" id="KW-0805">Transcription regulation</keyword>
<protein>
    <submittedName>
        <fullName evidence="7">GntR family transcriptional regulator</fullName>
    </submittedName>
</protein>
<keyword evidence="8" id="KW-1185">Reference proteome</keyword>
<dbReference type="PATRIC" id="fig|264251.5.peg.3691"/>
<dbReference type="PANTHER" id="PTHR46577">
    <property type="entry name" value="HTH-TYPE TRANSCRIPTIONAL REGULATORY PROTEIN GABR"/>
    <property type="match status" value="1"/>
</dbReference>
<sequence>MSLAPLGSVDVHRHLSPAAAARLLGRWHAGGPAYTALADALRAAVLAGTLAPHTRLPSERDLAVALGVSRTTTAAAYGRLRELGFARSRTGSGTVVVLPRATRPRTAPRARGGDAPPAPAPHVAPIDLADLSQATSAAPSGLHGAYSRALERLPEYLSGGGYEPYGVGVLREAIADHHTRRGTPTTPDEVLVTTGAQHAITTLAGTLLGVGDRAVVQSPTYYHAMEALRRTGARLVPVPVGRGDREAHPGRDRDAPGFDVDLFGSTLRQVSPRLVYLVPDFHNPTAYTLTAEERAGVRDAAARHRVTVVGDETLTDLDLDGDPDAVGPVTEPLAGDGTSPFVVTVGSASKSFWGGLRVGWVRAHPDLVARLARTRQSADIATAVLEQLAVVELLDDAGSVLAERRRMLRAQRDLLCGLLGTALPDWRVHVPEGGLSLWVDVGAPVAQAFAAAAAAEGVLVNAGPTFTPDGSAADRIRLTFSRPPEELERAVPRLAAAWSRVAA</sequence>
<gene>
    <name evidence="7" type="ORF">FB00_18210</name>
</gene>
<feature type="domain" description="HTH gntR-type" evidence="6">
    <location>
        <begin position="31"/>
        <end position="99"/>
    </location>
</feature>
<dbReference type="InterPro" id="IPR051446">
    <property type="entry name" value="HTH_trans_reg/aminotransferase"/>
</dbReference>
<dbReference type="AlphaFoldDB" id="A0A0H2KN60"/>
<dbReference type="GO" id="GO:0003700">
    <property type="term" value="F:DNA-binding transcription factor activity"/>
    <property type="evidence" value="ECO:0007669"/>
    <property type="project" value="InterPro"/>
</dbReference>
<evidence type="ECO:0000256" key="5">
    <source>
        <dbReference type="ARBA" id="ARBA00023163"/>
    </source>
</evidence>
<dbReference type="InterPro" id="IPR000524">
    <property type="entry name" value="Tscrpt_reg_HTH_GntR"/>
</dbReference>
<dbReference type="PRINTS" id="PR00035">
    <property type="entry name" value="HTHGNTR"/>
</dbReference>
<comment type="similarity">
    <text evidence="1">In the C-terminal section; belongs to the class-I pyridoxal-phosphate-dependent aminotransferase family.</text>
</comment>
<dbReference type="Pfam" id="PF00155">
    <property type="entry name" value="Aminotran_1_2"/>
    <property type="match status" value="1"/>
</dbReference>
<dbReference type="PANTHER" id="PTHR46577:SF1">
    <property type="entry name" value="HTH-TYPE TRANSCRIPTIONAL REGULATORY PROTEIN GABR"/>
    <property type="match status" value="1"/>
</dbReference>
<dbReference type="SUPFAM" id="SSF46785">
    <property type="entry name" value="Winged helix' DNA-binding domain"/>
    <property type="match status" value="1"/>
</dbReference>
<dbReference type="InterPro" id="IPR004839">
    <property type="entry name" value="Aminotransferase_I/II_large"/>
</dbReference>
<dbReference type="RefSeq" id="WP_047234258.1">
    <property type="nucleotide sequence ID" value="NZ_JNBQ01000038.1"/>
</dbReference>
<dbReference type="EMBL" id="JNBQ01000038">
    <property type="protein sequence ID" value="KLN33309.1"/>
    <property type="molecule type" value="Genomic_DNA"/>
</dbReference>
<dbReference type="GO" id="GO:0030170">
    <property type="term" value="F:pyridoxal phosphate binding"/>
    <property type="evidence" value="ECO:0007669"/>
    <property type="project" value="InterPro"/>
</dbReference>
<keyword evidence="2" id="KW-0663">Pyridoxal phosphate</keyword>
<reference evidence="7 8" key="1">
    <citation type="submission" date="2014-05" db="EMBL/GenBank/DDBJ databases">
        <title>Cellulosimicrobium funkei U11 genome.</title>
        <authorList>
            <person name="Hu C."/>
            <person name="Gong Y."/>
            <person name="Wan W."/>
            <person name="Jiang M."/>
        </authorList>
    </citation>
    <scope>NUCLEOTIDE SEQUENCE [LARGE SCALE GENOMIC DNA]</scope>
    <source>
        <strain evidence="7 8">U11</strain>
    </source>
</reference>
<dbReference type="STRING" id="264251.FB00_18210"/>
<dbReference type="InterPro" id="IPR015421">
    <property type="entry name" value="PyrdxlP-dep_Trfase_major"/>
</dbReference>
<dbReference type="SUPFAM" id="SSF53383">
    <property type="entry name" value="PLP-dependent transferases"/>
    <property type="match status" value="1"/>
</dbReference>
<evidence type="ECO:0000313" key="7">
    <source>
        <dbReference type="EMBL" id="KLN33309.1"/>
    </source>
</evidence>
<keyword evidence="4" id="KW-0238">DNA-binding</keyword>
<evidence type="ECO:0000313" key="8">
    <source>
        <dbReference type="Proteomes" id="UP000035265"/>
    </source>
</evidence>
<dbReference type="Gene3D" id="1.10.10.10">
    <property type="entry name" value="Winged helix-like DNA-binding domain superfamily/Winged helix DNA-binding domain"/>
    <property type="match status" value="1"/>
</dbReference>
<comment type="caution">
    <text evidence="7">The sequence shown here is derived from an EMBL/GenBank/DDBJ whole genome shotgun (WGS) entry which is preliminary data.</text>
</comment>
<accession>A0A0H2KN60</accession>
<dbReference type="Pfam" id="PF00392">
    <property type="entry name" value="GntR"/>
    <property type="match status" value="1"/>
</dbReference>
<name>A0A0H2KN60_9MICO</name>
<dbReference type="GO" id="GO:0003677">
    <property type="term" value="F:DNA binding"/>
    <property type="evidence" value="ECO:0007669"/>
    <property type="project" value="UniProtKB-KW"/>
</dbReference>
<organism evidence="7 8">
    <name type="scientific">Cellulosimicrobium funkei</name>
    <dbReference type="NCBI Taxonomy" id="264251"/>
    <lineage>
        <taxon>Bacteria</taxon>
        <taxon>Bacillati</taxon>
        <taxon>Actinomycetota</taxon>
        <taxon>Actinomycetes</taxon>
        <taxon>Micrococcales</taxon>
        <taxon>Promicromonosporaceae</taxon>
        <taxon>Cellulosimicrobium</taxon>
    </lineage>
</organism>
<dbReference type="InterPro" id="IPR036388">
    <property type="entry name" value="WH-like_DNA-bd_sf"/>
</dbReference>
<dbReference type="Proteomes" id="UP000035265">
    <property type="component" value="Unassembled WGS sequence"/>
</dbReference>